<keyword evidence="5 7" id="KW-0808">Transferase</keyword>
<dbReference type="PANTHER" id="PTHR11579">
    <property type="entry name" value="PROTEIN-L-ISOASPARTATE O-METHYLTRANSFERASE"/>
    <property type="match status" value="1"/>
</dbReference>
<keyword evidence="3 7" id="KW-0963">Cytoplasm</keyword>
<feature type="compositionally biased region" description="Basic and acidic residues" evidence="8">
    <location>
        <begin position="18"/>
        <end position="31"/>
    </location>
</feature>
<evidence type="ECO:0000256" key="8">
    <source>
        <dbReference type="SAM" id="MobiDB-lite"/>
    </source>
</evidence>
<evidence type="ECO:0000256" key="2">
    <source>
        <dbReference type="ARBA" id="ARBA00005369"/>
    </source>
</evidence>
<name>A0ABX2G636_9BURK</name>
<feature type="region of interest" description="Disordered" evidence="8">
    <location>
        <begin position="82"/>
        <end position="101"/>
    </location>
</feature>
<evidence type="ECO:0000256" key="5">
    <source>
        <dbReference type="ARBA" id="ARBA00022679"/>
    </source>
</evidence>
<keyword evidence="6 7" id="KW-0949">S-adenosyl-L-methionine</keyword>
<organism evidence="9 10">
    <name type="scientific">Sphaerotilus uruguayifluvii</name>
    <dbReference type="NCBI Taxonomy" id="2735897"/>
    <lineage>
        <taxon>Bacteria</taxon>
        <taxon>Pseudomonadati</taxon>
        <taxon>Pseudomonadota</taxon>
        <taxon>Betaproteobacteria</taxon>
        <taxon>Burkholderiales</taxon>
        <taxon>Sphaerotilaceae</taxon>
        <taxon>Sphaerotilus</taxon>
    </lineage>
</organism>
<sequence length="318" mass="33963">MGDGDEDASRPRSGRWPLRLDRARPSERRLVEPGTDSAIRHERLQGTPSVAFPVRRAGAGEPPPAPTLAQARMLRPQRPLSDAARETLQASRAPVAGGDSAPLRQHMVERLRQAGCRDEAVLAVMAQVPRHRFVDAALQVQAYEDTSLPIGLGQTISKPSVVARMIELMRARAGGPGLRRVLEIGSGCGYQAAVLAGLAERVVSVERLRGLHERAAANLAPLALAHLQLVFGDGRLGHAPAAPFDGIIAAAGGHDLPPAWIEQLARGGRLVAPVHDAVLKSQVLIVVDRLADGSIVQRVHEPVRFVPLESGISEFGHS</sequence>
<comment type="catalytic activity">
    <reaction evidence="7">
        <text>[protein]-L-isoaspartate + S-adenosyl-L-methionine = [protein]-L-isoaspartate alpha-methyl ester + S-adenosyl-L-homocysteine</text>
        <dbReference type="Rhea" id="RHEA:12705"/>
        <dbReference type="Rhea" id="RHEA-COMP:12143"/>
        <dbReference type="Rhea" id="RHEA-COMP:12144"/>
        <dbReference type="ChEBI" id="CHEBI:57856"/>
        <dbReference type="ChEBI" id="CHEBI:59789"/>
        <dbReference type="ChEBI" id="CHEBI:90596"/>
        <dbReference type="ChEBI" id="CHEBI:90598"/>
        <dbReference type="EC" id="2.1.1.77"/>
    </reaction>
</comment>
<comment type="subcellular location">
    <subcellularLocation>
        <location evidence="1 7">Cytoplasm</location>
    </subcellularLocation>
</comment>
<protein>
    <recommendedName>
        <fullName evidence="7">Protein-L-isoaspartate O-methyltransferase</fullName>
        <ecNumber evidence="7">2.1.1.77</ecNumber>
    </recommendedName>
    <alternativeName>
        <fullName evidence="7">L-isoaspartyl protein carboxyl methyltransferase</fullName>
    </alternativeName>
    <alternativeName>
        <fullName evidence="7">Protein L-isoaspartyl methyltransferase</fullName>
    </alternativeName>
    <alternativeName>
        <fullName evidence="7">Protein-beta-aspartate methyltransferase</fullName>
        <shortName evidence="7">PIMT</shortName>
    </alternativeName>
</protein>
<dbReference type="RefSeq" id="WP_173806714.1">
    <property type="nucleotide sequence ID" value="NZ_JABSNM010000018.1"/>
</dbReference>
<proteinExistence type="inferred from homology"/>
<dbReference type="HAMAP" id="MF_00090">
    <property type="entry name" value="PIMT"/>
    <property type="match status" value="1"/>
</dbReference>
<comment type="caution">
    <text evidence="9">The sequence shown here is derived from an EMBL/GenBank/DDBJ whole genome shotgun (WGS) entry which is preliminary data.</text>
</comment>
<dbReference type="CDD" id="cd02440">
    <property type="entry name" value="AdoMet_MTases"/>
    <property type="match status" value="1"/>
</dbReference>
<accession>A0ABX2G636</accession>
<dbReference type="EMBL" id="JABSNM010000018">
    <property type="protein sequence ID" value="NRT57754.1"/>
    <property type="molecule type" value="Genomic_DNA"/>
</dbReference>
<dbReference type="Gene3D" id="3.40.50.150">
    <property type="entry name" value="Vaccinia Virus protein VP39"/>
    <property type="match status" value="1"/>
</dbReference>
<dbReference type="PANTHER" id="PTHR11579:SF0">
    <property type="entry name" value="PROTEIN-L-ISOASPARTATE(D-ASPARTATE) O-METHYLTRANSFERASE"/>
    <property type="match status" value="1"/>
</dbReference>
<dbReference type="NCBIfam" id="NF001453">
    <property type="entry name" value="PRK00312.1"/>
    <property type="match status" value="1"/>
</dbReference>
<keyword evidence="10" id="KW-1185">Reference proteome</keyword>
<dbReference type="Pfam" id="PF01135">
    <property type="entry name" value="PCMT"/>
    <property type="match status" value="1"/>
</dbReference>
<feature type="region of interest" description="Disordered" evidence="8">
    <location>
        <begin position="1"/>
        <end position="67"/>
    </location>
</feature>
<evidence type="ECO:0000256" key="1">
    <source>
        <dbReference type="ARBA" id="ARBA00004496"/>
    </source>
</evidence>
<dbReference type="GO" id="GO:0004719">
    <property type="term" value="F:protein-L-isoaspartate (D-aspartate) O-methyltransferase activity"/>
    <property type="evidence" value="ECO:0007669"/>
    <property type="project" value="UniProtKB-EC"/>
</dbReference>
<gene>
    <name evidence="7" type="primary">pcm</name>
    <name evidence="9" type="ORF">HNQ01_003514</name>
</gene>
<comment type="similarity">
    <text evidence="2 7">Belongs to the methyltransferase superfamily. L-isoaspartyl/D-aspartyl protein methyltransferase family.</text>
</comment>
<keyword evidence="4 7" id="KW-0489">Methyltransferase</keyword>
<comment type="function">
    <text evidence="7">Catalyzes the methyl esterification of L-isoaspartyl residues in peptides and proteins that result from spontaneous decomposition of normal L-aspartyl and L-asparaginyl residues. It plays a role in the repair and/or degradation of damaged proteins.</text>
</comment>
<dbReference type="GO" id="GO:0032259">
    <property type="term" value="P:methylation"/>
    <property type="evidence" value="ECO:0007669"/>
    <property type="project" value="UniProtKB-KW"/>
</dbReference>
<dbReference type="InterPro" id="IPR029063">
    <property type="entry name" value="SAM-dependent_MTases_sf"/>
</dbReference>
<reference evidence="9 10" key="1">
    <citation type="submission" date="2020-05" db="EMBL/GenBank/DDBJ databases">
        <title>Genomic Encyclopedia of Type Strains, Phase IV (KMG-V): Genome sequencing to study the core and pangenomes of soil and plant-associated prokaryotes.</title>
        <authorList>
            <person name="Whitman W."/>
        </authorList>
    </citation>
    <scope>NUCLEOTIDE SEQUENCE [LARGE SCALE GENOMIC DNA]</scope>
    <source>
        <strain evidence="9 10">C29</strain>
    </source>
</reference>
<evidence type="ECO:0000256" key="3">
    <source>
        <dbReference type="ARBA" id="ARBA00022490"/>
    </source>
</evidence>
<evidence type="ECO:0000256" key="6">
    <source>
        <dbReference type="ARBA" id="ARBA00022691"/>
    </source>
</evidence>
<dbReference type="Proteomes" id="UP001516061">
    <property type="component" value="Unassembled WGS sequence"/>
</dbReference>
<evidence type="ECO:0000313" key="9">
    <source>
        <dbReference type="EMBL" id="NRT57754.1"/>
    </source>
</evidence>
<dbReference type="NCBIfam" id="TIGR00080">
    <property type="entry name" value="pimt"/>
    <property type="match status" value="1"/>
</dbReference>
<dbReference type="SUPFAM" id="SSF53335">
    <property type="entry name" value="S-adenosyl-L-methionine-dependent methyltransferases"/>
    <property type="match status" value="1"/>
</dbReference>
<evidence type="ECO:0000256" key="7">
    <source>
        <dbReference type="HAMAP-Rule" id="MF_00090"/>
    </source>
</evidence>
<evidence type="ECO:0000313" key="10">
    <source>
        <dbReference type="Proteomes" id="UP001516061"/>
    </source>
</evidence>
<feature type="active site" evidence="7">
    <location>
        <position position="157"/>
    </location>
</feature>
<evidence type="ECO:0000256" key="4">
    <source>
        <dbReference type="ARBA" id="ARBA00022603"/>
    </source>
</evidence>
<dbReference type="EC" id="2.1.1.77" evidence="7"/>
<dbReference type="InterPro" id="IPR000682">
    <property type="entry name" value="PCMT"/>
</dbReference>